<gene>
    <name evidence="2" type="ORF">DUT91_06530</name>
</gene>
<reference evidence="2 3" key="1">
    <citation type="submission" date="2018-07" db="EMBL/GenBank/DDBJ databases">
        <title>The draft genome of Phyllobacterium salinisoli.</title>
        <authorList>
            <person name="Liu L."/>
            <person name="Li L."/>
            <person name="Zhang X."/>
            <person name="Liang L."/>
        </authorList>
    </citation>
    <scope>NUCLEOTIDE SEQUENCE [LARGE SCALE GENOMIC DNA]</scope>
    <source>
        <strain evidence="2 3">LLAN61</strain>
    </source>
</reference>
<dbReference type="Pfam" id="PF06035">
    <property type="entry name" value="Peptidase_C93"/>
    <property type="match status" value="1"/>
</dbReference>
<evidence type="ECO:0000313" key="3">
    <source>
        <dbReference type="Proteomes" id="UP000253420"/>
    </source>
</evidence>
<keyword evidence="3" id="KW-1185">Reference proteome</keyword>
<feature type="chain" id="PRO_5016653173" evidence="1">
    <location>
        <begin position="30"/>
        <end position="205"/>
    </location>
</feature>
<protein>
    <submittedName>
        <fullName evidence="2">Transglutaminase</fullName>
    </submittedName>
</protein>
<feature type="signal peptide" evidence="1">
    <location>
        <begin position="1"/>
        <end position="29"/>
    </location>
</feature>
<organism evidence="2 3">
    <name type="scientific">Phyllobacterium salinisoli</name>
    <dbReference type="NCBI Taxonomy" id="1899321"/>
    <lineage>
        <taxon>Bacteria</taxon>
        <taxon>Pseudomonadati</taxon>
        <taxon>Pseudomonadota</taxon>
        <taxon>Alphaproteobacteria</taxon>
        <taxon>Hyphomicrobiales</taxon>
        <taxon>Phyllobacteriaceae</taxon>
        <taxon>Phyllobacterium</taxon>
    </lineage>
</organism>
<dbReference type="Proteomes" id="UP000253420">
    <property type="component" value="Unassembled WGS sequence"/>
</dbReference>
<proteinExistence type="predicted"/>
<accession>A0A368K6V7</accession>
<name>A0A368K6V7_9HYPH</name>
<comment type="caution">
    <text evidence="2">The sequence shown here is derived from an EMBL/GenBank/DDBJ whole genome shotgun (WGS) entry which is preliminary data.</text>
</comment>
<dbReference type="AlphaFoldDB" id="A0A368K6V7"/>
<dbReference type="OrthoDB" id="7206808at2"/>
<dbReference type="Gene3D" id="3.10.620.30">
    <property type="match status" value="1"/>
</dbReference>
<evidence type="ECO:0000256" key="1">
    <source>
        <dbReference type="SAM" id="SignalP"/>
    </source>
</evidence>
<dbReference type="EMBL" id="QOZG01000002">
    <property type="protein sequence ID" value="RCS25079.1"/>
    <property type="molecule type" value="Genomic_DNA"/>
</dbReference>
<sequence length="205" mass="23009">MFRGIWSCGAFGAAIIFGALLSASSGAFAASDDFMRIGGLSSQPIGHYEFCKRLPQECSVRSKDTSPLSLTQEIWQRIVAVNASVNERIKPLTDKEIYGKEEYWAYPVLFGDCEDYVLEKRRELAQTGIRISDLLITVVRKRDGEGHAVLTVRTDRGDFVLDNLTDEVKNWQETNYTYLKRQAANYSGRWVSIEAPSNLLVGSVK</sequence>
<dbReference type="InterPro" id="IPR010319">
    <property type="entry name" value="Transglutaminase-like_Cys_pept"/>
</dbReference>
<dbReference type="PANTHER" id="PTHR39327">
    <property type="match status" value="1"/>
</dbReference>
<evidence type="ECO:0000313" key="2">
    <source>
        <dbReference type="EMBL" id="RCS25079.1"/>
    </source>
</evidence>
<dbReference type="RefSeq" id="WP_114439523.1">
    <property type="nucleotide sequence ID" value="NZ_QOZG01000002.1"/>
</dbReference>
<keyword evidence="1" id="KW-0732">Signal</keyword>
<dbReference type="PANTHER" id="PTHR39327:SF1">
    <property type="entry name" value="BLR5470 PROTEIN"/>
    <property type="match status" value="1"/>
</dbReference>